<dbReference type="Proteomes" id="UP001311232">
    <property type="component" value="Unassembled WGS sequence"/>
</dbReference>
<dbReference type="InterPro" id="IPR047571">
    <property type="entry name" value="OCA"/>
</dbReference>
<evidence type="ECO:0000256" key="4">
    <source>
        <dbReference type="SAM" id="MobiDB-lite"/>
    </source>
</evidence>
<sequence length="270" mass="30488">MHVIFCAEKPRVYQGVRVKTTVKELLQRHRAREASSKKLQTVYLEQKDLCASTSSSRHEGPPPAAPPVDMGSRAPQLRAPSFSVPDSACSLHVPASAFSNPQQHQHQFENVMLPSNGYSFSPRRAVDYNSPLPTSSPLPWSHAFSSYVDFYDQETAAYSSLESLMPCNPLDNNSYSPQDSFSSSSSSCYDSPTRMESSLHSFPSENYPYQHCSPHQDCVPGSFPAQQESICFPEYMPYYNPTDYPYVQPVEEIYFRKDFPLDSEMCYNVL</sequence>
<evidence type="ECO:0000313" key="6">
    <source>
        <dbReference type="EMBL" id="KAK5621428.1"/>
    </source>
</evidence>
<dbReference type="PANTHER" id="PTHR36689">
    <property type="entry name" value="COLORECTAL CANCER-ASSOCIATED PROTEIN 2"/>
    <property type="match status" value="1"/>
</dbReference>
<dbReference type="GO" id="GO:0003677">
    <property type="term" value="F:DNA binding"/>
    <property type="evidence" value="ECO:0007669"/>
    <property type="project" value="InterPro"/>
</dbReference>
<proteinExistence type="predicted"/>
<evidence type="ECO:0000256" key="2">
    <source>
        <dbReference type="ARBA" id="ARBA00023159"/>
    </source>
</evidence>
<dbReference type="EMBL" id="JAHHUM010000305">
    <property type="protein sequence ID" value="KAK5621428.1"/>
    <property type="molecule type" value="Genomic_DNA"/>
</dbReference>
<evidence type="ECO:0000256" key="1">
    <source>
        <dbReference type="ARBA" id="ARBA00023015"/>
    </source>
</evidence>
<feature type="region of interest" description="Disordered" evidence="4">
    <location>
        <begin position="50"/>
        <end position="79"/>
    </location>
</feature>
<name>A0AAV9SIW7_9TELE</name>
<reference evidence="6 7" key="1">
    <citation type="submission" date="2021-06" db="EMBL/GenBank/DDBJ databases">
        <authorList>
            <person name="Palmer J.M."/>
        </authorList>
    </citation>
    <scope>NUCLEOTIDE SEQUENCE [LARGE SCALE GENOMIC DNA]</scope>
    <source>
        <strain evidence="6 7">MEX-2019</strain>
        <tissue evidence="6">Muscle</tissue>
    </source>
</reference>
<accession>A0AAV9SIW7</accession>
<evidence type="ECO:0000259" key="5">
    <source>
        <dbReference type="PROSITE" id="PS52003"/>
    </source>
</evidence>
<feature type="domain" description="OCA" evidence="5">
    <location>
        <begin position="10"/>
        <end position="32"/>
    </location>
</feature>
<dbReference type="GO" id="GO:0070974">
    <property type="term" value="F:POU domain binding"/>
    <property type="evidence" value="ECO:0007669"/>
    <property type="project" value="InterPro"/>
</dbReference>
<gene>
    <name evidence="6" type="ORF">CRENBAI_006812</name>
</gene>
<keyword evidence="3" id="KW-0804">Transcription</keyword>
<keyword evidence="2" id="KW-0010">Activator</keyword>
<evidence type="ECO:0000256" key="3">
    <source>
        <dbReference type="ARBA" id="ARBA00023163"/>
    </source>
</evidence>
<dbReference type="InterPro" id="IPR043265">
    <property type="entry name" value="OCAT2"/>
</dbReference>
<dbReference type="AlphaFoldDB" id="A0AAV9SIW7"/>
<dbReference type="PANTHER" id="PTHR36689:SF1">
    <property type="entry name" value="POU CLASS 2 HOMEOBOX ASSOCIATING FACTOR 3"/>
    <property type="match status" value="1"/>
</dbReference>
<dbReference type="PROSITE" id="PS52003">
    <property type="entry name" value="OCA"/>
    <property type="match status" value="1"/>
</dbReference>
<evidence type="ECO:0000313" key="7">
    <source>
        <dbReference type="Proteomes" id="UP001311232"/>
    </source>
</evidence>
<protein>
    <recommendedName>
        <fullName evidence="5">OCA domain-containing protein</fullName>
    </recommendedName>
</protein>
<keyword evidence="7" id="KW-1185">Reference proteome</keyword>
<keyword evidence="1" id="KW-0805">Transcription regulation</keyword>
<organism evidence="6 7">
    <name type="scientific">Crenichthys baileyi</name>
    <name type="common">White River springfish</name>
    <dbReference type="NCBI Taxonomy" id="28760"/>
    <lineage>
        <taxon>Eukaryota</taxon>
        <taxon>Metazoa</taxon>
        <taxon>Chordata</taxon>
        <taxon>Craniata</taxon>
        <taxon>Vertebrata</taxon>
        <taxon>Euteleostomi</taxon>
        <taxon>Actinopterygii</taxon>
        <taxon>Neopterygii</taxon>
        <taxon>Teleostei</taxon>
        <taxon>Neoteleostei</taxon>
        <taxon>Acanthomorphata</taxon>
        <taxon>Ovalentaria</taxon>
        <taxon>Atherinomorphae</taxon>
        <taxon>Cyprinodontiformes</taxon>
        <taxon>Goodeidae</taxon>
        <taxon>Crenichthys</taxon>
    </lineage>
</organism>
<comment type="caution">
    <text evidence="6">The sequence shown here is derived from an EMBL/GenBank/DDBJ whole genome shotgun (WGS) entry which is preliminary data.</text>
</comment>